<evidence type="ECO:0000256" key="1">
    <source>
        <dbReference type="SAM" id="MobiDB-lite"/>
    </source>
</evidence>
<evidence type="ECO:0000313" key="3">
    <source>
        <dbReference type="Proteomes" id="UP000479000"/>
    </source>
</evidence>
<name>A0A6H5GYU8_9HEMI</name>
<accession>A0A6H5GYU8</accession>
<evidence type="ECO:0000313" key="2">
    <source>
        <dbReference type="EMBL" id="CAB0008346.1"/>
    </source>
</evidence>
<feature type="region of interest" description="Disordered" evidence="1">
    <location>
        <begin position="27"/>
        <end position="68"/>
    </location>
</feature>
<feature type="non-terminal residue" evidence="2">
    <location>
        <position position="68"/>
    </location>
</feature>
<protein>
    <submittedName>
        <fullName evidence="2">Uncharacterized protein</fullName>
    </submittedName>
</protein>
<organism evidence="2 3">
    <name type="scientific">Nesidiocoris tenuis</name>
    <dbReference type="NCBI Taxonomy" id="355587"/>
    <lineage>
        <taxon>Eukaryota</taxon>
        <taxon>Metazoa</taxon>
        <taxon>Ecdysozoa</taxon>
        <taxon>Arthropoda</taxon>
        <taxon>Hexapoda</taxon>
        <taxon>Insecta</taxon>
        <taxon>Pterygota</taxon>
        <taxon>Neoptera</taxon>
        <taxon>Paraneoptera</taxon>
        <taxon>Hemiptera</taxon>
        <taxon>Heteroptera</taxon>
        <taxon>Panheteroptera</taxon>
        <taxon>Cimicomorpha</taxon>
        <taxon>Miridae</taxon>
        <taxon>Dicyphina</taxon>
        <taxon>Nesidiocoris</taxon>
    </lineage>
</organism>
<reference evidence="2 3" key="1">
    <citation type="submission" date="2020-02" db="EMBL/GenBank/DDBJ databases">
        <authorList>
            <person name="Ferguson B K."/>
        </authorList>
    </citation>
    <scope>NUCLEOTIDE SEQUENCE [LARGE SCALE GENOMIC DNA]</scope>
</reference>
<keyword evidence="3" id="KW-1185">Reference proteome</keyword>
<dbReference type="AlphaFoldDB" id="A0A6H5GYU8"/>
<sequence>MNAVMNSFPWFTPKLPNIKINPQSNFGVQHSHMDPTVSTATGENASRLFRPWDSTAPSTAKVEEKSEK</sequence>
<gene>
    <name evidence="2" type="ORF">NTEN_LOCUS13592</name>
</gene>
<proteinExistence type="predicted"/>
<dbReference type="Proteomes" id="UP000479000">
    <property type="component" value="Unassembled WGS sequence"/>
</dbReference>
<dbReference type="EMBL" id="CADCXU010020411">
    <property type="protein sequence ID" value="CAB0008346.1"/>
    <property type="molecule type" value="Genomic_DNA"/>
</dbReference>